<dbReference type="AlphaFoldDB" id="A0A5C8LSW3"/>
<accession>A0A5C8LSW3</accession>
<dbReference type="OrthoDB" id="1373292at2"/>
<gene>
    <name evidence="1" type="ORF">FU839_16235</name>
</gene>
<proteinExistence type="predicted"/>
<dbReference type="Proteomes" id="UP000321814">
    <property type="component" value="Unassembled WGS sequence"/>
</dbReference>
<sequence length="252" mass="29305">MNIKKEKFEQQRLNFNYVVKSISAPDEITDLGLKEDFDEWLKYRRLHADFLLKGSESKFFQECEVTFDEMDTIAESVFFVFHYGPYFTLPLHFVKKLGYSGASFILTSESIDFSLVARCAESFGEVLEPIVIDPSGLFVKKVLRAKKRGHCIFILVDLPVGSDDKSFAMFDTYFGKIKHRLGYMRIAELLKQQPVLIVPEVSDDFKTMKVKKINVDSHENVISEYTKLLKKNYRHFERVDELARMCSFTQAI</sequence>
<evidence type="ECO:0000313" key="1">
    <source>
        <dbReference type="EMBL" id="TXK78280.1"/>
    </source>
</evidence>
<reference evidence="1 2" key="1">
    <citation type="submission" date="2019-08" db="EMBL/GenBank/DDBJ databases">
        <title>Draft genome analysis of Rheinheimera tangshanensis isolated from the roots of fresh rice plants (Oryza sativa).</title>
        <authorList>
            <person name="Yu Q."/>
            <person name="Qi Y."/>
            <person name="Zhang H."/>
            <person name="Pu J."/>
        </authorList>
    </citation>
    <scope>NUCLEOTIDE SEQUENCE [LARGE SCALE GENOMIC DNA]</scope>
    <source>
        <strain evidence="1 2">JA3-B52</strain>
    </source>
</reference>
<organism evidence="1 2">
    <name type="scientific">Rheinheimera tangshanensis</name>
    <dbReference type="NCBI Taxonomy" id="400153"/>
    <lineage>
        <taxon>Bacteria</taxon>
        <taxon>Pseudomonadati</taxon>
        <taxon>Pseudomonadota</taxon>
        <taxon>Gammaproteobacteria</taxon>
        <taxon>Chromatiales</taxon>
        <taxon>Chromatiaceae</taxon>
        <taxon>Rheinheimera</taxon>
    </lineage>
</organism>
<evidence type="ECO:0000313" key="2">
    <source>
        <dbReference type="Proteomes" id="UP000321814"/>
    </source>
</evidence>
<dbReference type="RefSeq" id="WP_147905203.1">
    <property type="nucleotide sequence ID" value="NZ_BAAAGC010000010.1"/>
</dbReference>
<dbReference type="EMBL" id="VRLR01000013">
    <property type="protein sequence ID" value="TXK78280.1"/>
    <property type="molecule type" value="Genomic_DNA"/>
</dbReference>
<protein>
    <submittedName>
        <fullName evidence="1">Uncharacterized protein</fullName>
    </submittedName>
</protein>
<keyword evidence="2" id="KW-1185">Reference proteome</keyword>
<name>A0A5C8LSW3_9GAMM</name>
<comment type="caution">
    <text evidence="1">The sequence shown here is derived from an EMBL/GenBank/DDBJ whole genome shotgun (WGS) entry which is preliminary data.</text>
</comment>